<dbReference type="NCBIfam" id="NF010791">
    <property type="entry name" value="PRK14195.1"/>
    <property type="match status" value="1"/>
</dbReference>
<keyword evidence="4 12" id="KW-0812">Transmembrane</keyword>
<evidence type="ECO:0000313" key="13">
    <source>
        <dbReference type="EMBL" id="MBO1432371.1"/>
    </source>
</evidence>
<evidence type="ECO:0000256" key="4">
    <source>
        <dbReference type="ARBA" id="ARBA00022692"/>
    </source>
</evidence>
<dbReference type="Proteomes" id="UP000692816">
    <property type="component" value="Unassembled WGS sequence"/>
</dbReference>
<evidence type="ECO:0000256" key="2">
    <source>
        <dbReference type="ARBA" id="ARBA00022475"/>
    </source>
</evidence>
<evidence type="ECO:0000256" key="6">
    <source>
        <dbReference type="ARBA" id="ARBA00023053"/>
    </source>
</evidence>
<comment type="caution">
    <text evidence="14">The sequence shown here is derived from an EMBL/GenBank/DDBJ whole genome shotgun (WGS) entry which is preliminary data.</text>
</comment>
<keyword evidence="12" id="KW-0479">Metal-binding</keyword>
<dbReference type="NCBIfam" id="TIGR00494">
    <property type="entry name" value="crcB"/>
    <property type="match status" value="1"/>
</dbReference>
<dbReference type="GO" id="GO:0005886">
    <property type="term" value="C:plasma membrane"/>
    <property type="evidence" value="ECO:0007669"/>
    <property type="project" value="UniProtKB-SubCell"/>
</dbReference>
<keyword evidence="5 12" id="KW-1133">Transmembrane helix</keyword>
<comment type="subcellular location">
    <subcellularLocation>
        <location evidence="1 12">Cell membrane</location>
        <topology evidence="1 12">Multi-pass membrane protein</topology>
    </subcellularLocation>
</comment>
<evidence type="ECO:0000313" key="14">
    <source>
        <dbReference type="EMBL" id="NVL04705.1"/>
    </source>
</evidence>
<dbReference type="GO" id="GO:0062054">
    <property type="term" value="F:fluoride channel activity"/>
    <property type="evidence" value="ECO:0007669"/>
    <property type="project" value="UniProtKB-UniRule"/>
</dbReference>
<gene>
    <name evidence="12 14" type="primary">crcB</name>
    <name evidence="12" type="synonym">fluC</name>
    <name evidence="14" type="ORF">HU230_02875</name>
    <name evidence="13" type="ORF">J4P68_23330</name>
</gene>
<evidence type="ECO:0000256" key="8">
    <source>
        <dbReference type="ARBA" id="ARBA00023136"/>
    </source>
</evidence>
<evidence type="ECO:0000256" key="3">
    <source>
        <dbReference type="ARBA" id="ARBA00022519"/>
    </source>
</evidence>
<sequence length="128" mass="13140">MNVQLLAAVAIGGSLGSVARYLVAIGAGRLVGAGFPWGTLAINIVGSFLIGVFAESFALTWNVSQAVRVFLTVGICGGFTTFSTFSLDAIVLMQRGELWPAAAYIAASVALSILALFAGLLLVRAFAA</sequence>
<keyword evidence="9 12" id="KW-0407">Ion channel</keyword>
<accession>A0A939LGI3</accession>
<keyword evidence="3" id="KW-0997">Cell inner membrane</keyword>
<proteinExistence type="inferred from homology"/>
<dbReference type="PANTHER" id="PTHR28259">
    <property type="entry name" value="FLUORIDE EXPORT PROTEIN 1-RELATED"/>
    <property type="match status" value="1"/>
</dbReference>
<dbReference type="Pfam" id="PF02537">
    <property type="entry name" value="CRCB"/>
    <property type="match status" value="1"/>
</dbReference>
<keyword evidence="7 12" id="KW-0406">Ion transport</keyword>
<keyword evidence="8 12" id="KW-0472">Membrane</keyword>
<evidence type="ECO:0000256" key="9">
    <source>
        <dbReference type="ARBA" id="ARBA00023303"/>
    </source>
</evidence>
<organism evidence="14">
    <name type="scientific">Bradyrhizobium quebecense</name>
    <dbReference type="NCBI Taxonomy" id="2748629"/>
    <lineage>
        <taxon>Bacteria</taxon>
        <taxon>Pseudomonadati</taxon>
        <taxon>Pseudomonadota</taxon>
        <taxon>Alphaproteobacteria</taxon>
        <taxon>Hyphomicrobiales</taxon>
        <taxon>Nitrobacteraceae</taxon>
        <taxon>Bradyrhizobium</taxon>
    </lineage>
</organism>
<evidence type="ECO:0000256" key="11">
    <source>
        <dbReference type="ARBA" id="ARBA00035585"/>
    </source>
</evidence>
<dbReference type="RefSeq" id="WP_176528901.1">
    <property type="nucleotide sequence ID" value="NZ_CP088022.1"/>
</dbReference>
<keyword evidence="15" id="KW-1185">Reference proteome</keyword>
<feature type="transmembrane region" description="Helical" evidence="12">
    <location>
        <begin position="40"/>
        <end position="62"/>
    </location>
</feature>
<comment type="function">
    <text evidence="12">Fluoride-specific ion channel. Important for reducing fluoride concentration in the cell, thus reducing its toxicity.</text>
</comment>
<dbReference type="HAMAP" id="MF_00454">
    <property type="entry name" value="FluC"/>
    <property type="match status" value="1"/>
</dbReference>
<feature type="transmembrane region" description="Helical" evidence="12">
    <location>
        <begin position="98"/>
        <end position="123"/>
    </location>
</feature>
<evidence type="ECO:0000256" key="1">
    <source>
        <dbReference type="ARBA" id="ARBA00004651"/>
    </source>
</evidence>
<evidence type="ECO:0000256" key="12">
    <source>
        <dbReference type="HAMAP-Rule" id="MF_00454"/>
    </source>
</evidence>
<feature type="binding site" evidence="12">
    <location>
        <position position="80"/>
    </location>
    <ligand>
        <name>Na(+)</name>
        <dbReference type="ChEBI" id="CHEBI:29101"/>
        <note>structural</note>
    </ligand>
</feature>
<keyword evidence="12" id="KW-0813">Transport</keyword>
<keyword evidence="6 12" id="KW-0915">Sodium</keyword>
<dbReference type="GO" id="GO:0046872">
    <property type="term" value="F:metal ion binding"/>
    <property type="evidence" value="ECO:0007669"/>
    <property type="project" value="UniProtKB-KW"/>
</dbReference>
<keyword evidence="2 12" id="KW-1003">Cell membrane</keyword>
<reference evidence="14" key="1">
    <citation type="submission" date="2020-06" db="EMBL/GenBank/DDBJ databases">
        <title>Whole Genome Sequence of Bradyrhizobium sp. Strain 66S1MB.</title>
        <authorList>
            <person name="Bromfield E."/>
            <person name="Cloutier S."/>
        </authorList>
    </citation>
    <scope>NUCLEOTIDE SEQUENCE</scope>
    <source>
        <strain evidence="14">66S1MB</strain>
    </source>
</reference>
<dbReference type="PANTHER" id="PTHR28259:SF1">
    <property type="entry name" value="FLUORIDE EXPORT PROTEIN 1-RELATED"/>
    <property type="match status" value="1"/>
</dbReference>
<feature type="transmembrane region" description="Helical" evidence="12">
    <location>
        <begin position="69"/>
        <end position="92"/>
    </location>
</feature>
<feature type="binding site" evidence="12">
    <location>
        <position position="77"/>
    </location>
    <ligand>
        <name>Na(+)</name>
        <dbReference type="ChEBI" id="CHEBI:29101"/>
        <note>structural</note>
    </ligand>
</feature>
<comment type="catalytic activity">
    <reaction evidence="11">
        <text>fluoride(in) = fluoride(out)</text>
        <dbReference type="Rhea" id="RHEA:76159"/>
        <dbReference type="ChEBI" id="CHEBI:17051"/>
    </reaction>
    <physiologicalReaction direction="left-to-right" evidence="11">
        <dbReference type="Rhea" id="RHEA:76160"/>
    </physiologicalReaction>
</comment>
<evidence type="ECO:0000256" key="5">
    <source>
        <dbReference type="ARBA" id="ARBA00022989"/>
    </source>
</evidence>
<reference evidence="13" key="2">
    <citation type="journal article" date="2021" name="Int. J. Syst. Evol. Microbiol.">
        <title>Bradyrhizobium septentrionale sp. nov. (sv. septentrionale) and Bradyrhizobium quebecense sp. nov. (sv. septentrionale) associated with legumes native to Canada possess rearranged symbiosis genes and numerous insertion sequences.</title>
        <authorList>
            <person name="Bromfield E.S.P."/>
            <person name="Cloutier S."/>
        </authorList>
    </citation>
    <scope>NUCLEOTIDE SEQUENCE</scope>
    <source>
        <strain evidence="13">12S5</strain>
    </source>
</reference>
<protein>
    <recommendedName>
        <fullName evidence="12">Fluoride-specific ion channel FluC</fullName>
    </recommendedName>
</protein>
<evidence type="ECO:0000256" key="7">
    <source>
        <dbReference type="ARBA" id="ARBA00023065"/>
    </source>
</evidence>
<dbReference type="AlphaFoldDB" id="A0A939LGI3"/>
<evidence type="ECO:0000313" key="15">
    <source>
        <dbReference type="Proteomes" id="UP000692816"/>
    </source>
</evidence>
<comment type="similarity">
    <text evidence="10 12">Belongs to the fluoride channel Fluc/FEX (TC 1.A.43) family.</text>
</comment>
<evidence type="ECO:0000256" key="10">
    <source>
        <dbReference type="ARBA" id="ARBA00035120"/>
    </source>
</evidence>
<name>A0A939LGI3_9BRAD</name>
<dbReference type="InterPro" id="IPR003691">
    <property type="entry name" value="FluC"/>
</dbReference>
<dbReference type="EMBL" id="JAGEPA010000001">
    <property type="protein sequence ID" value="MBO1432371.1"/>
    <property type="molecule type" value="Genomic_DNA"/>
</dbReference>
<dbReference type="EMBL" id="JABWSX010000001">
    <property type="protein sequence ID" value="NVL04705.1"/>
    <property type="molecule type" value="Genomic_DNA"/>
</dbReference>
<comment type="activity regulation">
    <text evidence="12">Na(+) is not transported, but it plays an essential structural role and its presence is essential for fluoride channel function.</text>
</comment>
<dbReference type="GO" id="GO:0140114">
    <property type="term" value="P:cellular detoxification of fluoride"/>
    <property type="evidence" value="ECO:0007669"/>
    <property type="project" value="UniProtKB-UniRule"/>
</dbReference>